<dbReference type="InterPro" id="IPR027434">
    <property type="entry name" value="Homing_endonucl"/>
</dbReference>
<dbReference type="Proteomes" id="UP001363622">
    <property type="component" value="Unassembled WGS sequence"/>
</dbReference>
<dbReference type="SUPFAM" id="SSF55608">
    <property type="entry name" value="Homing endonucleases"/>
    <property type="match status" value="1"/>
</dbReference>
<proteinExistence type="predicted"/>
<evidence type="ECO:0000313" key="2">
    <source>
        <dbReference type="EMBL" id="KAK7516630.1"/>
    </source>
</evidence>
<dbReference type="EMBL" id="JBBPHU010000006">
    <property type="protein sequence ID" value="KAK7516630.1"/>
    <property type="molecule type" value="Genomic_DNA"/>
</dbReference>
<organism evidence="2 3">
    <name type="scientific">Phyllosticta citriasiana</name>
    <dbReference type="NCBI Taxonomy" id="595635"/>
    <lineage>
        <taxon>Eukaryota</taxon>
        <taxon>Fungi</taxon>
        <taxon>Dikarya</taxon>
        <taxon>Ascomycota</taxon>
        <taxon>Pezizomycotina</taxon>
        <taxon>Dothideomycetes</taxon>
        <taxon>Dothideomycetes incertae sedis</taxon>
        <taxon>Botryosphaeriales</taxon>
        <taxon>Phyllostictaceae</taxon>
        <taxon>Phyllosticta</taxon>
    </lineage>
</organism>
<feature type="domain" description="Homing endonuclease LAGLIDADG" evidence="1">
    <location>
        <begin position="1"/>
        <end position="53"/>
    </location>
</feature>
<dbReference type="Pfam" id="PF00961">
    <property type="entry name" value="LAGLIDADG_1"/>
    <property type="match status" value="1"/>
</dbReference>
<gene>
    <name evidence="2" type="ORF">IWZ03DRAFT_312595</name>
</gene>
<evidence type="ECO:0000259" key="1">
    <source>
        <dbReference type="Pfam" id="PF00961"/>
    </source>
</evidence>
<sequence>DLYMLNLIVSYFKIGKVYTETSSVSRYRLRTKEEILNILVPYFTYYPLHSHKAL</sequence>
<reference evidence="2 3" key="1">
    <citation type="submission" date="2024-04" db="EMBL/GenBank/DDBJ databases">
        <title>Phyllosticta paracitricarpa is synonymous to the EU quarantine fungus P. citricarpa based on phylogenomic analyses.</title>
        <authorList>
            <consortium name="Lawrence Berkeley National Laboratory"/>
            <person name="Van Ingen-Buijs V.A."/>
            <person name="Van Westerhoven A.C."/>
            <person name="Haridas S."/>
            <person name="Skiadas P."/>
            <person name="Martin F."/>
            <person name="Groenewald J.Z."/>
            <person name="Crous P.W."/>
            <person name="Seidl M.F."/>
        </authorList>
    </citation>
    <scope>NUCLEOTIDE SEQUENCE [LARGE SCALE GENOMIC DNA]</scope>
    <source>
        <strain evidence="2 3">CBS 123371</strain>
    </source>
</reference>
<evidence type="ECO:0000313" key="3">
    <source>
        <dbReference type="Proteomes" id="UP001363622"/>
    </source>
</evidence>
<keyword evidence="3" id="KW-1185">Reference proteome</keyword>
<dbReference type="Gene3D" id="3.10.28.10">
    <property type="entry name" value="Homing endonucleases"/>
    <property type="match status" value="1"/>
</dbReference>
<feature type="non-terminal residue" evidence="2">
    <location>
        <position position="1"/>
    </location>
</feature>
<dbReference type="InterPro" id="IPR004860">
    <property type="entry name" value="LAGLIDADG_dom"/>
</dbReference>
<protein>
    <recommendedName>
        <fullName evidence="1">Homing endonuclease LAGLIDADG domain-containing protein</fullName>
    </recommendedName>
</protein>
<accession>A0ABR1KNX3</accession>
<name>A0ABR1KNX3_9PEZI</name>
<comment type="caution">
    <text evidence="2">The sequence shown here is derived from an EMBL/GenBank/DDBJ whole genome shotgun (WGS) entry which is preliminary data.</text>
</comment>